<dbReference type="EMBL" id="CP000473">
    <property type="protein sequence ID" value="ABJ83084.1"/>
    <property type="molecule type" value="Genomic_DNA"/>
</dbReference>
<reference evidence="10" key="1">
    <citation type="submission" date="2006-10" db="EMBL/GenBank/DDBJ databases">
        <title>Complete sequence of Solibacter usitatus Ellin6076.</title>
        <authorList>
            <consortium name="US DOE Joint Genome Institute"/>
            <person name="Copeland A."/>
            <person name="Lucas S."/>
            <person name="Lapidus A."/>
            <person name="Barry K."/>
            <person name="Detter J.C."/>
            <person name="Glavina del Rio T."/>
            <person name="Hammon N."/>
            <person name="Israni S."/>
            <person name="Dalin E."/>
            <person name="Tice H."/>
            <person name="Pitluck S."/>
            <person name="Thompson L.S."/>
            <person name="Brettin T."/>
            <person name="Bruce D."/>
            <person name="Han C."/>
            <person name="Tapia R."/>
            <person name="Gilna P."/>
            <person name="Schmutz J."/>
            <person name="Larimer F."/>
            <person name="Land M."/>
            <person name="Hauser L."/>
            <person name="Kyrpides N."/>
            <person name="Mikhailova N."/>
            <person name="Janssen P.H."/>
            <person name="Kuske C.R."/>
            <person name="Richardson P."/>
        </authorList>
    </citation>
    <scope>NUCLEOTIDE SEQUENCE</scope>
    <source>
        <strain evidence="10">Ellin6076</strain>
    </source>
</reference>
<dbReference type="SMART" id="SM00813">
    <property type="entry name" value="Alpha-L-AF_C"/>
    <property type="match status" value="1"/>
</dbReference>
<evidence type="ECO:0000256" key="8">
    <source>
        <dbReference type="SAM" id="SignalP"/>
    </source>
</evidence>
<dbReference type="Gene3D" id="2.60.40.1180">
    <property type="entry name" value="Golgi alpha-mannosidase II"/>
    <property type="match status" value="1"/>
</dbReference>
<comment type="subunit">
    <text evidence="3">Homohexamer; trimer of dimers.</text>
</comment>
<evidence type="ECO:0000256" key="1">
    <source>
        <dbReference type="ARBA" id="ARBA00001462"/>
    </source>
</evidence>
<dbReference type="CAZy" id="GH51">
    <property type="family name" value="Glycoside Hydrolase Family 51"/>
</dbReference>
<evidence type="ECO:0000256" key="4">
    <source>
        <dbReference type="ARBA" id="ARBA00012670"/>
    </source>
</evidence>
<dbReference type="eggNOG" id="COG3534">
    <property type="taxonomic scope" value="Bacteria"/>
</dbReference>
<name>Q026I5_SOLUE</name>
<dbReference type="InterPro" id="IPR055235">
    <property type="entry name" value="ASD1_cat"/>
</dbReference>
<dbReference type="GO" id="GO:0046556">
    <property type="term" value="F:alpha-L-arabinofuranosidase activity"/>
    <property type="evidence" value="ECO:0007669"/>
    <property type="project" value="UniProtKB-EC"/>
</dbReference>
<keyword evidence="7 10" id="KW-0326">Glycosidase</keyword>
<dbReference type="SUPFAM" id="SSF51445">
    <property type="entry name" value="(Trans)glycosidases"/>
    <property type="match status" value="1"/>
</dbReference>
<dbReference type="AlphaFoldDB" id="Q026I5"/>
<proteinExistence type="inferred from homology"/>
<dbReference type="Gene3D" id="3.20.20.80">
    <property type="entry name" value="Glycosidases"/>
    <property type="match status" value="1"/>
</dbReference>
<organism evidence="10">
    <name type="scientific">Solibacter usitatus (strain Ellin6076)</name>
    <dbReference type="NCBI Taxonomy" id="234267"/>
    <lineage>
        <taxon>Bacteria</taxon>
        <taxon>Pseudomonadati</taxon>
        <taxon>Acidobacteriota</taxon>
        <taxon>Terriglobia</taxon>
        <taxon>Bryobacterales</taxon>
        <taxon>Solibacteraceae</taxon>
        <taxon>Candidatus Solibacter</taxon>
    </lineage>
</organism>
<keyword evidence="6" id="KW-0119">Carbohydrate metabolism</keyword>
<dbReference type="PANTHER" id="PTHR43576:SF2">
    <property type="entry name" value="INTRACELLULAR EXO-ALPHA-L-ARABINOFURANOSIDASE 2"/>
    <property type="match status" value="1"/>
</dbReference>
<dbReference type="InterPro" id="IPR013780">
    <property type="entry name" value="Glyco_hydro_b"/>
</dbReference>
<gene>
    <name evidence="10" type="ordered locus">Acid_2094</name>
</gene>
<comment type="catalytic activity">
    <reaction evidence="1">
        <text>Hydrolysis of terminal non-reducing alpha-L-arabinofuranoside residues in alpha-L-arabinosides.</text>
        <dbReference type="EC" id="3.2.1.55"/>
    </reaction>
</comment>
<dbReference type="InterPro" id="IPR010720">
    <property type="entry name" value="Alpha-L-AF_C"/>
</dbReference>
<keyword evidence="5 10" id="KW-0378">Hydrolase</keyword>
<dbReference type="InterPro" id="IPR017853">
    <property type="entry name" value="GH"/>
</dbReference>
<accession>Q026I5</accession>
<dbReference type="GO" id="GO:0000272">
    <property type="term" value="P:polysaccharide catabolic process"/>
    <property type="evidence" value="ECO:0007669"/>
    <property type="project" value="TreeGrafter"/>
</dbReference>
<dbReference type="PANTHER" id="PTHR43576">
    <property type="entry name" value="ALPHA-L-ARABINOFURANOSIDASE C-RELATED"/>
    <property type="match status" value="1"/>
</dbReference>
<feature type="chain" id="PRO_5004163099" description="non-reducing end alpha-L-arabinofuranosidase" evidence="8">
    <location>
        <begin position="22"/>
        <end position="694"/>
    </location>
</feature>
<dbReference type="GO" id="GO:0046373">
    <property type="term" value="P:L-arabinose metabolic process"/>
    <property type="evidence" value="ECO:0007669"/>
    <property type="project" value="InterPro"/>
</dbReference>
<dbReference type="InParanoid" id="Q026I5"/>
<feature type="domain" description="Alpha-L-arabinofuranosidase C-terminal" evidence="9">
    <location>
        <begin position="502"/>
        <end position="685"/>
    </location>
</feature>
<evidence type="ECO:0000256" key="2">
    <source>
        <dbReference type="ARBA" id="ARBA00007186"/>
    </source>
</evidence>
<dbReference type="KEGG" id="sus:Acid_2094"/>
<evidence type="ECO:0000256" key="6">
    <source>
        <dbReference type="ARBA" id="ARBA00023277"/>
    </source>
</evidence>
<evidence type="ECO:0000259" key="9">
    <source>
        <dbReference type="SMART" id="SM00813"/>
    </source>
</evidence>
<dbReference type="EC" id="3.2.1.55" evidence="4"/>
<dbReference type="Pfam" id="PF22848">
    <property type="entry name" value="ASD1_dom"/>
    <property type="match status" value="1"/>
</dbReference>
<evidence type="ECO:0000313" key="10">
    <source>
        <dbReference type="EMBL" id="ABJ83084.1"/>
    </source>
</evidence>
<protein>
    <recommendedName>
        <fullName evidence="4">non-reducing end alpha-L-arabinofuranosidase</fullName>
        <ecNumber evidence="4">3.2.1.55</ecNumber>
    </recommendedName>
</protein>
<dbReference type="HOGENOM" id="CLU_017810_0_0_0"/>
<dbReference type="Pfam" id="PF06964">
    <property type="entry name" value="Alpha-L-AF_C"/>
    <property type="match status" value="1"/>
</dbReference>
<keyword evidence="8" id="KW-0732">Signal</keyword>
<feature type="signal peptide" evidence="8">
    <location>
        <begin position="1"/>
        <end position="21"/>
    </location>
</feature>
<evidence type="ECO:0000256" key="5">
    <source>
        <dbReference type="ARBA" id="ARBA00022801"/>
    </source>
</evidence>
<dbReference type="SUPFAM" id="SSF51011">
    <property type="entry name" value="Glycosyl hydrolase domain"/>
    <property type="match status" value="1"/>
</dbReference>
<comment type="similarity">
    <text evidence="2">Belongs to the glycosyl hydrolase 51 family.</text>
</comment>
<evidence type="ECO:0000256" key="3">
    <source>
        <dbReference type="ARBA" id="ARBA00011165"/>
    </source>
</evidence>
<evidence type="ECO:0000256" key="7">
    <source>
        <dbReference type="ARBA" id="ARBA00023295"/>
    </source>
</evidence>
<sequence length="694" mass="75892" precursor="true">MRVTLFAAMLATGLLAPGATAQTESRRVAVTIDATKPGTPISPYIYGQFIEHIGDLVNRSVWAEMLDDRKFYYPITSNPGDQRPVRGRRANRWMPLGPASSIKMDREHPWVGEQSPVIALAGEEKRGISQTGLVLRKGKAYIGRIVLAGSAGAKVAVSLIWGADAARRQSMLLTTSEAYRTYSLKFVADADADAGSIEITGTGQGSVRVGAVSLMPADNIHGFRPDTVALLKAQRSGMLRFPGGNFLSNHDWHDAIGDPDKRPPKWDYVWSAVQPNDVGTDEFLTLCELLGVDPFISVNAGFGDARSAAEEVEYVNGSVDTPMGKLRAANGHPTPYHVKWWGIGNEMYGSWQFGHMALSQYVIKHNLFAKAMRKVDPSITLLATGATPDEMTIYGLSLAITGKLIPDYGSDADWTGGLFTHCFENIDVMSEHFYSYAGQRFDASAIKPGKFNRADYMIRLDEPLVEWARRPANRVRGKIEAYDEYRKRIPALQEKRIPMALDEWAYSGSGNNLKASLANAMVLHEMFRHSDLIQMAGHTMATAAIDYTATEAALNTTGLLFKFYRDHFGTVALPVEGNSPVPPPLYPVGGDQPKVNAGSPTYPLDVSAATSADGRQLTISVINATESAQTFDLNINGMTLKSQGALWLLTGPDLNAANGLNRQDIHIRRSEVNSFQGSVTIAPISISIYEFQRQ</sequence>
<dbReference type="STRING" id="234267.Acid_2094"/>